<feature type="domain" description="RES" evidence="1">
    <location>
        <begin position="14"/>
        <end position="143"/>
    </location>
</feature>
<evidence type="ECO:0000313" key="2">
    <source>
        <dbReference type="EMBL" id="KKD00415.1"/>
    </source>
</evidence>
<name>A0A0F5VFZ6_9GAMM</name>
<sequence>MLLYRITPEQYLENYQGLGASYQDGARWNHKGVPVLYFSLSPSVAMLEMANYFPLPKLIPKDYVLGIYELPDELAERLDTALLPSDWNVYPHPASTRHIGSQWLTGNTHTGLVVPSAATPNGLESIIVLNPLHDGIVHLRLVDKTAQLFNARAFPGN</sequence>
<accession>A0A0F5VFZ6</accession>
<evidence type="ECO:0000259" key="1">
    <source>
        <dbReference type="SMART" id="SM00953"/>
    </source>
</evidence>
<dbReference type="PATRIC" id="fig|265726.11.peg.3492"/>
<protein>
    <submittedName>
        <fullName evidence="2">RES domain protein</fullName>
    </submittedName>
</protein>
<reference evidence="2 3" key="1">
    <citation type="submission" date="2014-12" db="EMBL/GenBank/DDBJ databases">
        <title>Mercury Reductase activity and rhizosphere competence traits in the genome of root associated Photobacterium halotolerans MELD1.</title>
        <authorList>
            <person name="Mathew D.C."/>
            <person name="Huang C.-C."/>
        </authorList>
    </citation>
    <scope>NUCLEOTIDE SEQUENCE [LARGE SCALE GENOMIC DNA]</scope>
    <source>
        <strain evidence="2 3">MELD1</strain>
    </source>
</reference>
<dbReference type="InterPro" id="IPR014914">
    <property type="entry name" value="RES_dom"/>
</dbReference>
<organism evidence="2 3">
    <name type="scientific">Photobacterium halotolerans</name>
    <dbReference type="NCBI Taxonomy" id="265726"/>
    <lineage>
        <taxon>Bacteria</taxon>
        <taxon>Pseudomonadati</taxon>
        <taxon>Pseudomonadota</taxon>
        <taxon>Gammaproteobacteria</taxon>
        <taxon>Vibrionales</taxon>
        <taxon>Vibrionaceae</taxon>
        <taxon>Photobacterium</taxon>
    </lineage>
</organism>
<dbReference type="AlphaFoldDB" id="A0A0F5VFZ6"/>
<dbReference type="SMART" id="SM00953">
    <property type="entry name" value="RES"/>
    <property type="match status" value="1"/>
</dbReference>
<dbReference type="Pfam" id="PF08808">
    <property type="entry name" value="RES"/>
    <property type="match status" value="1"/>
</dbReference>
<dbReference type="RefSeq" id="WP_046219952.1">
    <property type="nucleotide sequence ID" value="NZ_JWYV01000004.1"/>
</dbReference>
<dbReference type="STRING" id="265726.KY46_07165"/>
<evidence type="ECO:0000313" key="3">
    <source>
        <dbReference type="Proteomes" id="UP000033633"/>
    </source>
</evidence>
<proteinExistence type="predicted"/>
<gene>
    <name evidence="2" type="ORF">KY46_07165</name>
</gene>
<dbReference type="EMBL" id="JWYV01000004">
    <property type="protein sequence ID" value="KKD00415.1"/>
    <property type="molecule type" value="Genomic_DNA"/>
</dbReference>
<keyword evidence="3" id="KW-1185">Reference proteome</keyword>
<dbReference type="Proteomes" id="UP000033633">
    <property type="component" value="Unassembled WGS sequence"/>
</dbReference>
<comment type="caution">
    <text evidence="2">The sequence shown here is derived from an EMBL/GenBank/DDBJ whole genome shotgun (WGS) entry which is preliminary data.</text>
</comment>
<dbReference type="OrthoDB" id="9789501at2"/>